<evidence type="ECO:0000313" key="3">
    <source>
        <dbReference type="Proteomes" id="UP000236340"/>
    </source>
</evidence>
<evidence type="ECO:0000256" key="1">
    <source>
        <dbReference type="SAM" id="SignalP"/>
    </source>
</evidence>
<dbReference type="CDD" id="cd02795">
    <property type="entry name" value="CBM6-CBM35-CBM36_like"/>
    <property type="match status" value="1"/>
</dbReference>
<feature type="chain" id="PRO_5014418631" evidence="1">
    <location>
        <begin position="25"/>
        <end position="400"/>
    </location>
</feature>
<feature type="signal peptide" evidence="1">
    <location>
        <begin position="1"/>
        <end position="24"/>
    </location>
</feature>
<dbReference type="RefSeq" id="WP_103116188.1">
    <property type="nucleotide sequence ID" value="NZ_PPFX01000034.1"/>
</dbReference>
<protein>
    <submittedName>
        <fullName evidence="2">Uncharacterized protein</fullName>
    </submittedName>
</protein>
<proteinExistence type="predicted"/>
<name>A0A2K2H7J8_9BACT</name>
<comment type="caution">
    <text evidence="2">The sequence shown here is derived from an EMBL/GenBank/DDBJ whole genome shotgun (WGS) entry which is preliminary data.</text>
</comment>
<evidence type="ECO:0000313" key="2">
    <source>
        <dbReference type="EMBL" id="PNU19282.1"/>
    </source>
</evidence>
<dbReference type="Proteomes" id="UP000236340">
    <property type="component" value="Unassembled WGS sequence"/>
</dbReference>
<dbReference type="EMBL" id="PPFX01000034">
    <property type="protein sequence ID" value="PNU19282.1"/>
    <property type="molecule type" value="Genomic_DNA"/>
</dbReference>
<keyword evidence="1" id="KW-0732">Signal</keyword>
<dbReference type="AlphaFoldDB" id="A0A2K2H7J8"/>
<gene>
    <name evidence="2" type="ORF">C2E25_13135</name>
</gene>
<accession>A0A2K2H7J8</accession>
<dbReference type="OrthoDB" id="5394183at2"/>
<sequence length="400" mass="42728">MIRIVTLLSVLLTLICAGSSAALAAADKPATSPETAVAPPPAAVDTPVPTQRDWLKNLIEGLGWGFGLPDEPEDADYLAIVSGRRRFRIEAEQAVPSTEPVSVKNLHSYGPFSGSGWVSGISTPTTARLPFLLPIGGRYRVSVTLRLPGHQLTIGGQQFKADGGEHFRQVELGDVELTAGQQEISVALPPDGGIDYIELKAANLTPIEPPGGWQLDRPLTPEVLAVTTIQLLDLLDDLPPLDQEIQVEAEQMTLPASAEKTSARHLGAPSGQAWVRAGAAGSKLSLTFTPPTAGVYRLALRAMAGASIKTMLDDSYQLNWDFPPYLATRQGPSFFLASRSHRLDLALPPRAGVDTLILTPLASSGEDFLNLSGLRSLGETIHFADLDRLLPLLALLVNPR</sequence>
<organism evidence="2 3">
    <name type="scientific">Geothermobacter hydrogeniphilus</name>
    <dbReference type="NCBI Taxonomy" id="1969733"/>
    <lineage>
        <taxon>Bacteria</taxon>
        <taxon>Pseudomonadati</taxon>
        <taxon>Thermodesulfobacteriota</taxon>
        <taxon>Desulfuromonadia</taxon>
        <taxon>Desulfuromonadales</taxon>
        <taxon>Geothermobacteraceae</taxon>
        <taxon>Geothermobacter</taxon>
    </lineage>
</organism>
<reference evidence="2 3" key="1">
    <citation type="journal article" date="2018" name="Genome Announc.">
        <title>Genome Sequence of Geothermobacter sp. HR-1 Iron Reducer from the Loihi Seamount.</title>
        <authorList>
            <person name="Smith H."/>
            <person name="Abuyen K."/>
            <person name="Tremblay J."/>
            <person name="Savalia P."/>
            <person name="Perez-Rodriguez I."/>
            <person name="Emerson D."/>
            <person name="Tully B."/>
            <person name="Amend J."/>
        </authorList>
    </citation>
    <scope>NUCLEOTIDE SEQUENCE [LARGE SCALE GENOMIC DNA]</scope>
    <source>
        <strain evidence="2 3">HR-1</strain>
    </source>
</reference>